<dbReference type="Pfam" id="PF12229">
    <property type="entry name" value="PG_binding_4"/>
    <property type="match status" value="1"/>
</dbReference>
<dbReference type="SMART" id="SM01208">
    <property type="entry name" value="G5"/>
    <property type="match status" value="1"/>
</dbReference>
<dbReference type="InterPro" id="IPR022029">
    <property type="entry name" value="YoaR-like_PG-bd"/>
</dbReference>
<evidence type="ECO:0000313" key="4">
    <source>
        <dbReference type="EMBL" id="VYT85925.1"/>
    </source>
</evidence>
<gene>
    <name evidence="4" type="primary">vanW</name>
    <name evidence="4" type="ORF">CBLFYP62_00918</name>
</gene>
<dbReference type="RefSeq" id="WP_156736366.1">
    <property type="nucleotide sequence ID" value="NZ_CACRTU010000009.1"/>
</dbReference>
<sequence>MENGSGRRKSSRKSAAAKKKKTWIMIASTLAIIICGLAAYSLAVSSAVKKWDGKIYPGITVQNVSLGGMTKEEAKIKLKQSFEGEIDNKVLPIKIEGKTFELNYSQISPTYDIDKTVEEAFNTGKEHGLLSKYLSIKGKKPSEIELAFSYDENKLKEFEEKVIKEVNKEPVNASITITGDKIQVKPEEDGIGVSIDTLDSKIKEALNGVIESSSEVDVDAEVTKAKITAEDLSKIKNVMGSFSTSYGTSAAGRSHNIELATKHINGTVIMPGETFSFNDVVGPRTEEAGFQEAGTYVGNKVEPGIGGGICQVSTTLYRAVMRANIRSTERTNHSMAVGYALPGLDATVAYGYLDYKFKNPYDFPIYIQGYTGGKVVTYNIYGDTSILGGKTYDMANEILETLPAQTKIVDDPTLDEGTEVNEGGGMTGYRASSYQVTYENGVEVNREKIATDTYTKVDVTIKKGTKPVAQEQPPATTEGSEAGAQPGGTSTGTEQQAPQAPAPQATSTTHQ</sequence>
<evidence type="ECO:0000256" key="2">
    <source>
        <dbReference type="SAM" id="MobiDB-lite"/>
    </source>
</evidence>
<name>A0A6N3A1J0_CLOBU</name>
<protein>
    <submittedName>
        <fullName evidence="4">Vancomycin B-type resistance protein VanW</fullName>
    </submittedName>
</protein>
<dbReference type="Pfam" id="PF04294">
    <property type="entry name" value="VanW"/>
    <property type="match status" value="1"/>
</dbReference>
<dbReference type="EMBL" id="CACRTU010000009">
    <property type="protein sequence ID" value="VYT85925.1"/>
    <property type="molecule type" value="Genomic_DNA"/>
</dbReference>
<dbReference type="PANTHER" id="PTHR35788:SF1">
    <property type="entry name" value="EXPORTED PROTEIN"/>
    <property type="match status" value="1"/>
</dbReference>
<dbReference type="PANTHER" id="PTHR35788">
    <property type="entry name" value="EXPORTED PROTEIN-RELATED"/>
    <property type="match status" value="1"/>
</dbReference>
<evidence type="ECO:0000259" key="3">
    <source>
        <dbReference type="PROSITE" id="PS51109"/>
    </source>
</evidence>
<evidence type="ECO:0000256" key="1">
    <source>
        <dbReference type="ARBA" id="ARBA00022729"/>
    </source>
</evidence>
<feature type="region of interest" description="Disordered" evidence="2">
    <location>
        <begin position="464"/>
        <end position="511"/>
    </location>
</feature>
<organism evidence="4">
    <name type="scientific">Clostridium butyricum</name>
    <dbReference type="NCBI Taxonomy" id="1492"/>
    <lineage>
        <taxon>Bacteria</taxon>
        <taxon>Bacillati</taxon>
        <taxon>Bacillota</taxon>
        <taxon>Clostridia</taxon>
        <taxon>Eubacteriales</taxon>
        <taxon>Clostridiaceae</taxon>
        <taxon>Clostridium</taxon>
    </lineage>
</organism>
<dbReference type="AlphaFoldDB" id="A0A6N3A1J0"/>
<dbReference type="PROSITE" id="PS51109">
    <property type="entry name" value="G5"/>
    <property type="match status" value="1"/>
</dbReference>
<keyword evidence="1" id="KW-0732">Signal</keyword>
<feature type="domain" description="G5" evidence="3">
    <location>
        <begin position="388"/>
        <end position="467"/>
    </location>
</feature>
<dbReference type="Pfam" id="PF07501">
    <property type="entry name" value="G5"/>
    <property type="match status" value="1"/>
</dbReference>
<feature type="compositionally biased region" description="Low complexity" evidence="2">
    <location>
        <begin position="495"/>
        <end position="505"/>
    </location>
</feature>
<dbReference type="InterPro" id="IPR011098">
    <property type="entry name" value="G5_dom"/>
</dbReference>
<dbReference type="InterPro" id="IPR052913">
    <property type="entry name" value="Glycopeptide_resist_protein"/>
</dbReference>
<dbReference type="InterPro" id="IPR007391">
    <property type="entry name" value="Vancomycin_resist_VanW"/>
</dbReference>
<reference evidence="4" key="1">
    <citation type="submission" date="2019-11" db="EMBL/GenBank/DDBJ databases">
        <authorList>
            <person name="Feng L."/>
        </authorList>
    </citation>
    <scope>NUCLEOTIDE SEQUENCE</scope>
    <source>
        <strain evidence="4">CButyricumLFYP62</strain>
    </source>
</reference>
<proteinExistence type="predicted"/>
<accession>A0A6N3A1J0</accession>
<dbReference type="Gene3D" id="2.20.230.10">
    <property type="entry name" value="Resuscitation-promoting factor rpfb"/>
    <property type="match status" value="1"/>
</dbReference>